<feature type="compositionally biased region" description="Polar residues" evidence="2">
    <location>
        <begin position="797"/>
        <end position="806"/>
    </location>
</feature>
<dbReference type="SUPFAM" id="SSF52113">
    <property type="entry name" value="BRCT domain"/>
    <property type="match status" value="5"/>
</dbReference>
<dbReference type="InterPro" id="IPR036420">
    <property type="entry name" value="BRCT_dom_sf"/>
</dbReference>
<reference evidence="4" key="1">
    <citation type="submission" date="2023-05" db="EMBL/GenBank/DDBJ databases">
        <title>Nepenthes gracilis genome sequencing.</title>
        <authorList>
            <person name="Fukushima K."/>
        </authorList>
    </citation>
    <scope>NUCLEOTIDE SEQUENCE</scope>
    <source>
        <strain evidence="4">SING2019-196</strain>
    </source>
</reference>
<dbReference type="Pfam" id="PF00533">
    <property type="entry name" value="BRCT"/>
    <property type="match status" value="2"/>
</dbReference>
<feature type="domain" description="BRCT" evidence="3">
    <location>
        <begin position="669"/>
        <end position="752"/>
    </location>
</feature>
<feature type="compositionally biased region" description="Low complexity" evidence="2">
    <location>
        <begin position="785"/>
        <end position="795"/>
    </location>
</feature>
<feature type="region of interest" description="Disordered" evidence="2">
    <location>
        <begin position="780"/>
        <end position="817"/>
    </location>
</feature>
<proteinExistence type="predicted"/>
<dbReference type="InterPro" id="IPR059215">
    <property type="entry name" value="BRCT2_TopBP1-like"/>
</dbReference>
<dbReference type="SMART" id="SM00292">
    <property type="entry name" value="BRCT"/>
    <property type="match status" value="6"/>
</dbReference>
<protein>
    <recommendedName>
        <fullName evidence="3">BRCT domain-containing protein</fullName>
    </recommendedName>
</protein>
<evidence type="ECO:0000259" key="3">
    <source>
        <dbReference type="PROSITE" id="PS50172"/>
    </source>
</evidence>
<feature type="domain" description="BRCT" evidence="3">
    <location>
        <begin position="181"/>
        <end position="263"/>
    </location>
</feature>
<dbReference type="PANTHER" id="PTHR13561:SF20">
    <property type="entry name" value="DNA TOPOISOMERASE 2-BINDING PROTEIN 1"/>
    <property type="match status" value="1"/>
</dbReference>
<feature type="domain" description="BRCT" evidence="3">
    <location>
        <begin position="366"/>
        <end position="458"/>
    </location>
</feature>
<feature type="compositionally biased region" description="Polar residues" evidence="2">
    <location>
        <begin position="838"/>
        <end position="855"/>
    </location>
</feature>
<dbReference type="Proteomes" id="UP001279734">
    <property type="component" value="Unassembled WGS sequence"/>
</dbReference>
<dbReference type="PANTHER" id="PTHR13561">
    <property type="entry name" value="DNA REPLICATION REGULATOR DPB11-RELATED"/>
    <property type="match status" value="1"/>
</dbReference>
<evidence type="ECO:0000313" key="4">
    <source>
        <dbReference type="EMBL" id="GMH00932.1"/>
    </source>
</evidence>
<organism evidence="4 5">
    <name type="scientific">Nepenthes gracilis</name>
    <name type="common">Slender pitcher plant</name>
    <dbReference type="NCBI Taxonomy" id="150966"/>
    <lineage>
        <taxon>Eukaryota</taxon>
        <taxon>Viridiplantae</taxon>
        <taxon>Streptophyta</taxon>
        <taxon>Embryophyta</taxon>
        <taxon>Tracheophyta</taxon>
        <taxon>Spermatophyta</taxon>
        <taxon>Magnoliopsida</taxon>
        <taxon>eudicotyledons</taxon>
        <taxon>Gunneridae</taxon>
        <taxon>Pentapetalae</taxon>
        <taxon>Caryophyllales</taxon>
        <taxon>Nepenthaceae</taxon>
        <taxon>Nepenthes</taxon>
    </lineage>
</organism>
<dbReference type="GO" id="GO:0006270">
    <property type="term" value="P:DNA replication initiation"/>
    <property type="evidence" value="ECO:0007669"/>
    <property type="project" value="TreeGrafter"/>
</dbReference>
<keyword evidence="5" id="KW-1185">Reference proteome</keyword>
<dbReference type="GO" id="GO:0033314">
    <property type="term" value="P:mitotic DNA replication checkpoint signaling"/>
    <property type="evidence" value="ECO:0007669"/>
    <property type="project" value="TreeGrafter"/>
</dbReference>
<keyword evidence="1" id="KW-0677">Repeat</keyword>
<evidence type="ECO:0000313" key="5">
    <source>
        <dbReference type="Proteomes" id="UP001279734"/>
    </source>
</evidence>
<dbReference type="AlphaFoldDB" id="A0AAD3RX85"/>
<dbReference type="CDD" id="cd00027">
    <property type="entry name" value="BRCT"/>
    <property type="match status" value="1"/>
</dbReference>
<feature type="domain" description="BRCT" evidence="3">
    <location>
        <begin position="100"/>
        <end position="183"/>
    </location>
</feature>
<name>A0AAD3RX85_NEPGR</name>
<evidence type="ECO:0000256" key="2">
    <source>
        <dbReference type="SAM" id="MobiDB-lite"/>
    </source>
</evidence>
<gene>
    <name evidence="4" type="ORF">Nepgr_002771</name>
</gene>
<feature type="domain" description="BRCT" evidence="3">
    <location>
        <begin position="568"/>
        <end position="656"/>
    </location>
</feature>
<dbReference type="FunFam" id="3.40.50.10190:FF:000057">
    <property type="entry name" value="Transcription coactivator"/>
    <property type="match status" value="1"/>
</dbReference>
<dbReference type="CDD" id="cd17731">
    <property type="entry name" value="BRCT_TopBP1_rpt2_like"/>
    <property type="match status" value="1"/>
</dbReference>
<dbReference type="InterPro" id="IPR001357">
    <property type="entry name" value="BRCT_dom"/>
</dbReference>
<evidence type="ECO:0000256" key="1">
    <source>
        <dbReference type="ARBA" id="ARBA00022737"/>
    </source>
</evidence>
<dbReference type="EMBL" id="BSYO01000002">
    <property type="protein sequence ID" value="GMH00932.1"/>
    <property type="molecule type" value="Genomic_DNA"/>
</dbReference>
<sequence length="1014" mass="112117">MMSTKPFKGSSVFMSRNLVPPEVFDTLHDALKQNGAEVFLCCDPSRNGSNDYHIISSSDHEKFGDLRDKGCNLLGPQCVLSCAKERRALPKQGFTCCLAMDGVKVLVSGFEAEERGKLGKLVIAMGGRLHSKASLDVSFVIVKSVRAAKYKWALHVQKPVVTISWLYQCWNEHRVVPQESYRVPAFLGLIICVSRIPADERKEMEKVVVQNGGKYSAELTKTSPEGDKYKVARKWGHISIVTRKWFDQSIARRACLIEEAYPVLKNSESSSNTVKGLVMAKHSQKRSTGNSLSIAQLVVPDSKLEAVPSFGIGDSDLEATLSQNFSSAFSDASVFVGEEEDAPPAGPSKTDSLPDCCVAKDSQTEDNDLYLSDCRISLVGFGASDMRKLVNMVRRGGGSRFVSYSERLTHIVVGAPSDEEKKDLRGLAALGVIHFVRAIWLEDCDREKREMPVMQRHIAYDILLPKDLIGSFNNGSAIGMTSMTQGKSSTIPSCISTDISLEALSSEKGTHFKNDRDSKFGAKVNGGCFLEGTGRSSGHCLISAANGEKLSQKKIPHDGSLDNAQNEMSSGVFTGRCFRFSNSFPEDRRDEVVQWINQGGGEVVDSQLKENGDFIVECHGVKPWSSGVAQTACVSTHWIRSCLEDGRLHDVGSHILYSPLTCRIPLFGFNRLRFCVSQYEEKDRLLLRNLCFVLGAKFGEKLTKKVTHLLCKFASGTKYEAACKWGIQPVTCEWVYECVVKNEVVPLNPFYPKEVSAQDQEAGLCIVTQYPTPAVRMVHKDRDNSSQFSSQSRDSGTLLTQTTVRRVNSEGEGTEHLNYSNKKARLFEHERPMDATFQCPNSDKNFPNNTNSTGDSIHGNAEEKSAGVLDVAAAIEDLLEQTSKVYDQKSTGETESKKTMFSSDCQILGTDHSDCHSAFGLSQHWLRRAEKKDDPQQPLGDQNAGVLDGFSETQTESQLVGYEEDLSGRQMIIDRVRTRKHLTSDERHTAGSFPIIAANKCCAHVPCLLRLYHL</sequence>
<dbReference type="FunFam" id="3.40.50.10190:FF:000052">
    <property type="entry name" value="Transcription coactivator"/>
    <property type="match status" value="1"/>
</dbReference>
<comment type="caution">
    <text evidence="4">The sequence shown here is derived from an EMBL/GenBank/DDBJ whole genome shotgun (WGS) entry which is preliminary data.</text>
</comment>
<dbReference type="GO" id="GO:0007095">
    <property type="term" value="P:mitotic G2 DNA damage checkpoint signaling"/>
    <property type="evidence" value="ECO:0007669"/>
    <property type="project" value="TreeGrafter"/>
</dbReference>
<feature type="region of interest" description="Disordered" evidence="2">
    <location>
        <begin position="837"/>
        <end position="860"/>
    </location>
</feature>
<accession>A0AAD3RX85</accession>
<dbReference type="PROSITE" id="PS50172">
    <property type="entry name" value="BRCT"/>
    <property type="match status" value="5"/>
</dbReference>
<dbReference type="Pfam" id="PF12738">
    <property type="entry name" value="PTCB-BRCT"/>
    <property type="match status" value="2"/>
</dbReference>
<dbReference type="Gene3D" id="3.40.50.10190">
    <property type="entry name" value="BRCT domain"/>
    <property type="match status" value="6"/>
</dbReference>